<gene>
    <name evidence="11" type="primary">Cht5</name>
    <name evidence="11" type="ORF">QJS10_CPB04g01895</name>
</gene>
<protein>
    <recommendedName>
        <fullName evidence="2">chitinase</fullName>
        <ecNumber evidence="2">3.2.1.14</ecNumber>
    </recommendedName>
</protein>
<dbReference type="CDD" id="cd00325">
    <property type="entry name" value="chitinase_GH19"/>
    <property type="match status" value="1"/>
</dbReference>
<evidence type="ECO:0000256" key="1">
    <source>
        <dbReference type="ARBA" id="ARBA00000822"/>
    </source>
</evidence>
<dbReference type="InterPro" id="IPR023346">
    <property type="entry name" value="Lysozyme-like_dom_sf"/>
</dbReference>
<evidence type="ECO:0000256" key="4">
    <source>
        <dbReference type="ARBA" id="ARBA00022801"/>
    </source>
</evidence>
<evidence type="ECO:0000256" key="7">
    <source>
        <dbReference type="ARBA" id="ARBA00023295"/>
    </source>
</evidence>
<keyword evidence="12" id="KW-1185">Reference proteome</keyword>
<dbReference type="PANTHER" id="PTHR22595">
    <property type="entry name" value="CHITINASE-RELATED"/>
    <property type="match status" value="1"/>
</dbReference>
<organism evidence="11 12">
    <name type="scientific">Acorus calamus</name>
    <name type="common">Sweet flag</name>
    <dbReference type="NCBI Taxonomy" id="4465"/>
    <lineage>
        <taxon>Eukaryota</taxon>
        <taxon>Viridiplantae</taxon>
        <taxon>Streptophyta</taxon>
        <taxon>Embryophyta</taxon>
        <taxon>Tracheophyta</taxon>
        <taxon>Spermatophyta</taxon>
        <taxon>Magnoliopsida</taxon>
        <taxon>Liliopsida</taxon>
        <taxon>Acoraceae</taxon>
        <taxon>Acorus</taxon>
    </lineage>
</organism>
<evidence type="ECO:0000313" key="11">
    <source>
        <dbReference type="EMBL" id="KAK1319616.1"/>
    </source>
</evidence>
<dbReference type="GO" id="GO:0008843">
    <property type="term" value="F:endochitinase activity"/>
    <property type="evidence" value="ECO:0007669"/>
    <property type="project" value="UniProtKB-EC"/>
</dbReference>
<dbReference type="InterPro" id="IPR000726">
    <property type="entry name" value="Glyco_hydro_19_cat"/>
</dbReference>
<reference evidence="11" key="2">
    <citation type="submission" date="2023-06" db="EMBL/GenBank/DDBJ databases">
        <authorList>
            <person name="Ma L."/>
            <person name="Liu K.-W."/>
            <person name="Li Z."/>
            <person name="Hsiao Y.-Y."/>
            <person name="Qi Y."/>
            <person name="Fu T."/>
            <person name="Tang G."/>
            <person name="Zhang D."/>
            <person name="Sun W.-H."/>
            <person name="Liu D.-K."/>
            <person name="Li Y."/>
            <person name="Chen G.-Z."/>
            <person name="Liu X.-D."/>
            <person name="Liao X.-Y."/>
            <person name="Jiang Y.-T."/>
            <person name="Yu X."/>
            <person name="Hao Y."/>
            <person name="Huang J."/>
            <person name="Zhao X.-W."/>
            <person name="Ke S."/>
            <person name="Chen Y.-Y."/>
            <person name="Wu W.-L."/>
            <person name="Hsu J.-L."/>
            <person name="Lin Y.-F."/>
            <person name="Huang M.-D."/>
            <person name="Li C.-Y."/>
            <person name="Huang L."/>
            <person name="Wang Z.-W."/>
            <person name="Zhao X."/>
            <person name="Zhong W.-Y."/>
            <person name="Peng D.-H."/>
            <person name="Ahmad S."/>
            <person name="Lan S."/>
            <person name="Zhang J.-S."/>
            <person name="Tsai W.-C."/>
            <person name="Van De Peer Y."/>
            <person name="Liu Z.-J."/>
        </authorList>
    </citation>
    <scope>NUCLEOTIDE SEQUENCE</scope>
    <source>
        <strain evidence="11">CP</strain>
        <tissue evidence="11">Leaves</tissue>
    </source>
</reference>
<comment type="caution">
    <text evidence="11">The sequence shown here is derived from an EMBL/GenBank/DDBJ whole genome shotgun (WGS) entry which is preliminary data.</text>
</comment>
<dbReference type="GO" id="GO:0016998">
    <property type="term" value="P:cell wall macromolecule catabolic process"/>
    <property type="evidence" value="ECO:0007669"/>
    <property type="project" value="InterPro"/>
</dbReference>
<keyword evidence="5" id="KW-0146">Chitin degradation</keyword>
<evidence type="ECO:0000256" key="2">
    <source>
        <dbReference type="ARBA" id="ARBA00012729"/>
    </source>
</evidence>
<dbReference type="AlphaFoldDB" id="A0AAV9F1J4"/>
<feature type="region of interest" description="Disordered" evidence="9">
    <location>
        <begin position="119"/>
        <end position="138"/>
    </location>
</feature>
<name>A0AAV9F1J4_ACOCL</name>
<dbReference type="EMBL" id="JAUJYO010000004">
    <property type="protein sequence ID" value="KAK1319616.1"/>
    <property type="molecule type" value="Genomic_DNA"/>
</dbReference>
<evidence type="ECO:0000256" key="5">
    <source>
        <dbReference type="ARBA" id="ARBA00023024"/>
    </source>
</evidence>
<evidence type="ECO:0000256" key="8">
    <source>
        <dbReference type="ARBA" id="ARBA00023326"/>
    </source>
</evidence>
<evidence type="ECO:0000259" key="10">
    <source>
        <dbReference type="Pfam" id="PF00182"/>
    </source>
</evidence>
<dbReference type="Gene3D" id="1.10.530.10">
    <property type="match status" value="1"/>
</dbReference>
<evidence type="ECO:0000256" key="6">
    <source>
        <dbReference type="ARBA" id="ARBA00023277"/>
    </source>
</evidence>
<dbReference type="SUPFAM" id="SSF53955">
    <property type="entry name" value="Lysozyme-like"/>
    <property type="match status" value="1"/>
</dbReference>
<evidence type="ECO:0000313" key="12">
    <source>
        <dbReference type="Proteomes" id="UP001180020"/>
    </source>
</evidence>
<dbReference type="Proteomes" id="UP001180020">
    <property type="component" value="Unassembled WGS sequence"/>
</dbReference>
<dbReference type="Pfam" id="PF00182">
    <property type="entry name" value="Glyco_hydro_19"/>
    <property type="match status" value="1"/>
</dbReference>
<keyword evidence="4" id="KW-0378">Hydrolase</keyword>
<dbReference type="GO" id="GO:0008061">
    <property type="term" value="F:chitin binding"/>
    <property type="evidence" value="ECO:0007669"/>
    <property type="project" value="UniProtKB-KW"/>
</dbReference>
<keyword evidence="3" id="KW-0147">Chitin-binding</keyword>
<dbReference type="GO" id="GO:0000272">
    <property type="term" value="P:polysaccharide catabolic process"/>
    <property type="evidence" value="ECO:0007669"/>
    <property type="project" value="UniProtKB-KW"/>
</dbReference>
<feature type="domain" description="Glycoside hydrolase family 19 catalytic" evidence="10">
    <location>
        <begin position="2"/>
        <end position="69"/>
    </location>
</feature>
<sequence>MEIAAFFAHVTHETGHFCYIEEINGASGNYCDNTNTRYRCVPRKTYYGRGPLQISWNYNYGPAGRALGLTDYKRPRQWPRIRSYRSRRRSGLDEQCPLDHNIREGVRGDDTRDQRCCGVQRQETRGGPGSGQVLQGLL</sequence>
<proteinExistence type="predicted"/>
<accession>A0AAV9F1J4</accession>
<evidence type="ECO:0000256" key="9">
    <source>
        <dbReference type="SAM" id="MobiDB-lite"/>
    </source>
</evidence>
<keyword evidence="7" id="KW-0326">Glycosidase</keyword>
<dbReference type="PANTHER" id="PTHR22595:SF197">
    <property type="entry name" value="CHITINASE FAMILY PROTEIN"/>
    <property type="match status" value="1"/>
</dbReference>
<reference evidence="11" key="1">
    <citation type="journal article" date="2023" name="Nat. Commun.">
        <title>Diploid and tetraploid genomes of Acorus and the evolution of monocots.</title>
        <authorList>
            <person name="Ma L."/>
            <person name="Liu K.W."/>
            <person name="Li Z."/>
            <person name="Hsiao Y.Y."/>
            <person name="Qi Y."/>
            <person name="Fu T."/>
            <person name="Tang G.D."/>
            <person name="Zhang D."/>
            <person name="Sun W.H."/>
            <person name="Liu D.K."/>
            <person name="Li Y."/>
            <person name="Chen G.Z."/>
            <person name="Liu X.D."/>
            <person name="Liao X.Y."/>
            <person name="Jiang Y.T."/>
            <person name="Yu X."/>
            <person name="Hao Y."/>
            <person name="Huang J."/>
            <person name="Zhao X.W."/>
            <person name="Ke S."/>
            <person name="Chen Y.Y."/>
            <person name="Wu W.L."/>
            <person name="Hsu J.L."/>
            <person name="Lin Y.F."/>
            <person name="Huang M.D."/>
            <person name="Li C.Y."/>
            <person name="Huang L."/>
            <person name="Wang Z.W."/>
            <person name="Zhao X."/>
            <person name="Zhong W.Y."/>
            <person name="Peng D.H."/>
            <person name="Ahmad S."/>
            <person name="Lan S."/>
            <person name="Zhang J.S."/>
            <person name="Tsai W.C."/>
            <person name="Van de Peer Y."/>
            <person name="Liu Z.J."/>
        </authorList>
    </citation>
    <scope>NUCLEOTIDE SEQUENCE</scope>
    <source>
        <strain evidence="11">CP</strain>
    </source>
</reference>
<keyword evidence="6" id="KW-0119">Carbohydrate metabolism</keyword>
<dbReference type="GO" id="GO:0006032">
    <property type="term" value="P:chitin catabolic process"/>
    <property type="evidence" value="ECO:0007669"/>
    <property type="project" value="UniProtKB-KW"/>
</dbReference>
<evidence type="ECO:0000256" key="3">
    <source>
        <dbReference type="ARBA" id="ARBA00022669"/>
    </source>
</evidence>
<comment type="catalytic activity">
    <reaction evidence="1">
        <text>Random endo-hydrolysis of N-acetyl-beta-D-glucosaminide (1-&gt;4)-beta-linkages in chitin and chitodextrins.</text>
        <dbReference type="EC" id="3.2.1.14"/>
    </reaction>
</comment>
<keyword evidence="8" id="KW-0624">Polysaccharide degradation</keyword>
<dbReference type="EC" id="3.2.1.14" evidence="2"/>